<evidence type="ECO:0000313" key="4">
    <source>
        <dbReference type="Proteomes" id="UP000776650"/>
    </source>
</evidence>
<feature type="transmembrane region" description="Helical" evidence="2">
    <location>
        <begin position="237"/>
        <end position="261"/>
    </location>
</feature>
<feature type="transmembrane region" description="Helical" evidence="2">
    <location>
        <begin position="181"/>
        <end position="202"/>
    </location>
</feature>
<dbReference type="PANTHER" id="PTHR34219">
    <property type="entry name" value="IRON-REGULATED INNER MEMBRANE PROTEIN-RELATED"/>
    <property type="match status" value="1"/>
</dbReference>
<comment type="caution">
    <text evidence="3">The sequence shown here is derived from an EMBL/GenBank/DDBJ whole genome shotgun (WGS) entry which is preliminary data.</text>
</comment>
<reference evidence="3" key="2">
    <citation type="submission" date="2021-09" db="EMBL/GenBank/DDBJ databases">
        <authorList>
            <person name="Gilroy R."/>
        </authorList>
    </citation>
    <scope>NUCLEOTIDE SEQUENCE</scope>
    <source>
        <strain evidence="3">ChiGjej1B1-18357</strain>
    </source>
</reference>
<proteinExistence type="predicted"/>
<dbReference type="RefSeq" id="WP_303912923.1">
    <property type="nucleotide sequence ID" value="NZ_DYXM01000172.1"/>
</dbReference>
<feature type="transmembrane region" description="Helical" evidence="2">
    <location>
        <begin position="391"/>
        <end position="415"/>
    </location>
</feature>
<gene>
    <name evidence="3" type="ORF">K8V11_08900</name>
</gene>
<organism evidence="3 4">
    <name type="scientific">Dietzia timorensis</name>
    <dbReference type="NCBI Taxonomy" id="499555"/>
    <lineage>
        <taxon>Bacteria</taxon>
        <taxon>Bacillati</taxon>
        <taxon>Actinomycetota</taxon>
        <taxon>Actinomycetes</taxon>
        <taxon>Mycobacteriales</taxon>
        <taxon>Dietziaceae</taxon>
        <taxon>Dietzia</taxon>
    </lineage>
</organism>
<evidence type="ECO:0000256" key="2">
    <source>
        <dbReference type="SAM" id="Phobius"/>
    </source>
</evidence>
<dbReference type="Proteomes" id="UP000776650">
    <property type="component" value="Unassembled WGS sequence"/>
</dbReference>
<sequence length="495" mass="52705">MTHIDSARPLADPEKAPEPTATTPQAQHTTDGAGAALRALARRVHFYAGLFIGPFLLIAAVSGFFYALSPSIEKVVYHDLTTASSSEHNVGLDTQVATARQVFPGLELNSVIPGTGGQNTRILFDDPSLESESYTRVAFVDPAMGNVDGESIQYGSGQALPLRTWLSEMHRRLHLGEPGRLYSELAASWLAPITLFGLYIWWDQRRQSRASVFRRSSVDRTARRGTRSEVRAKHAVLGAWAAIGFLGLSATGLTWSTYAGANISDLRAAMSWTTPTMDASAGDGEHAAHGGGAAHGGHTGHMATGEADHREATIDDIHAGAVSAGLADPIQLAPPAGPGEAWTATETRRSYAYGPSSAALDPRTGDVVERLDFADYPLAAKLSDWGIRAHMGFLFGLANQLLLAAVAGALVLIVIRGYAMWWKRRPTREGALPAMPRPGALLRLAKARPVMTTVAAIGVAGLCVAFPLLGISLAAFVLLDVAIALVRKARREARV</sequence>
<feature type="region of interest" description="Disordered" evidence="1">
    <location>
        <begin position="278"/>
        <end position="303"/>
    </location>
</feature>
<keyword evidence="2" id="KW-0472">Membrane</keyword>
<protein>
    <submittedName>
        <fullName evidence="3">PepSY domain-containing protein</fullName>
    </submittedName>
</protein>
<name>A0A921F3R6_9ACTN</name>
<dbReference type="Pfam" id="PF03929">
    <property type="entry name" value="PepSY_TM"/>
    <property type="match status" value="1"/>
</dbReference>
<dbReference type="PANTHER" id="PTHR34219:SF1">
    <property type="entry name" value="PEPSY DOMAIN-CONTAINING PROTEIN"/>
    <property type="match status" value="1"/>
</dbReference>
<feature type="compositionally biased region" description="Low complexity" evidence="1">
    <location>
        <begin position="18"/>
        <end position="30"/>
    </location>
</feature>
<reference evidence="3" key="1">
    <citation type="journal article" date="2021" name="PeerJ">
        <title>Extensive microbial diversity within the chicken gut microbiome revealed by metagenomics and culture.</title>
        <authorList>
            <person name="Gilroy R."/>
            <person name="Ravi A."/>
            <person name="Getino M."/>
            <person name="Pursley I."/>
            <person name="Horton D.L."/>
            <person name="Alikhan N.F."/>
            <person name="Baker D."/>
            <person name="Gharbi K."/>
            <person name="Hall N."/>
            <person name="Watson M."/>
            <person name="Adriaenssens E.M."/>
            <person name="Foster-Nyarko E."/>
            <person name="Jarju S."/>
            <person name="Secka A."/>
            <person name="Antonio M."/>
            <person name="Oren A."/>
            <person name="Chaudhuri R.R."/>
            <person name="La Ragione R."/>
            <person name="Hildebrand F."/>
            <person name="Pallen M.J."/>
        </authorList>
    </citation>
    <scope>NUCLEOTIDE SEQUENCE</scope>
    <source>
        <strain evidence="3">ChiGjej1B1-18357</strain>
    </source>
</reference>
<keyword evidence="2" id="KW-1133">Transmembrane helix</keyword>
<feature type="transmembrane region" description="Helical" evidence="2">
    <location>
        <begin position="46"/>
        <end position="68"/>
    </location>
</feature>
<evidence type="ECO:0000313" key="3">
    <source>
        <dbReference type="EMBL" id="HJE91111.1"/>
    </source>
</evidence>
<feature type="region of interest" description="Disordered" evidence="1">
    <location>
        <begin position="1"/>
        <end position="30"/>
    </location>
</feature>
<dbReference type="AlphaFoldDB" id="A0A921F3R6"/>
<evidence type="ECO:0000256" key="1">
    <source>
        <dbReference type="SAM" id="MobiDB-lite"/>
    </source>
</evidence>
<dbReference type="InterPro" id="IPR005625">
    <property type="entry name" value="PepSY-ass_TM"/>
</dbReference>
<feature type="compositionally biased region" description="Gly residues" evidence="1">
    <location>
        <begin position="289"/>
        <end position="299"/>
    </location>
</feature>
<feature type="transmembrane region" description="Helical" evidence="2">
    <location>
        <begin position="453"/>
        <end position="486"/>
    </location>
</feature>
<dbReference type="EMBL" id="DYXM01000172">
    <property type="protein sequence ID" value="HJE91111.1"/>
    <property type="molecule type" value="Genomic_DNA"/>
</dbReference>
<accession>A0A921F3R6</accession>
<keyword evidence="2" id="KW-0812">Transmembrane</keyword>